<proteinExistence type="predicted"/>
<gene>
    <name evidence="3" type="ORF">PPRIM_AZ9-3.1.T0680147</name>
</gene>
<dbReference type="AlphaFoldDB" id="A0A8S1MTP9"/>
<dbReference type="OMA" id="KYIELQM"/>
<sequence>MDQVDMIQDDQQSPLHIKRQLDIDISNRVAYPINLDQQKKETPKTTERTIKHLEIDEVQVLTETTSKTQIDVSSPRVPFLTHSQIMGMHQEEDEVPFNRSALNYPLSEIPEELTPSIMPHISKVSNQEVIIDNMSIVNSQQLKFSKKSSETNVVSIINIDGSKLKEELKEHISLLESKVQELEKENIILKKKSNQEKIKYIELQMETEYKLTSIIEQFQDQEINYKKQIDILKNDLNNAKLQIHIINQQIPHNQVQQLSQSQIQLSYNNISQQQYNKQSTLSQSFNEQLNKNQKDLYLTQIQYEIVHSKLIKIIKKIDQQIDINKKDLFDLLQILENKVQQIVNSEEEEKIDEHRTLLSTLKIELGEIKQIRGQLSRVFYDHDQFIQKRKNESINDLKINELTLQIQEFKQQKLELIEQTQKQQDQIKQQNQIIIELQQKLNNSSQTDTQRMQSQFIRQLQTNPIKNIKESIKQKQEFSKKQNLKLQNSPMSRSENASPSLKFLNSPQNSNRFSTHQKQQKDDKQQEFCYQTSDFSVYYNSIHQSTTQNFNNNVNSNSEIIQKLIEQFKGNSIFAQKISGYSKRN</sequence>
<feature type="region of interest" description="Disordered" evidence="2">
    <location>
        <begin position="473"/>
        <end position="526"/>
    </location>
</feature>
<dbReference type="Proteomes" id="UP000688137">
    <property type="component" value="Unassembled WGS sequence"/>
</dbReference>
<accession>A0A8S1MTP9</accession>
<evidence type="ECO:0000313" key="3">
    <source>
        <dbReference type="EMBL" id="CAD8082762.1"/>
    </source>
</evidence>
<keyword evidence="1" id="KW-0175">Coiled coil</keyword>
<keyword evidence="4" id="KW-1185">Reference proteome</keyword>
<feature type="coiled-coil region" evidence="1">
    <location>
        <begin position="165"/>
        <end position="249"/>
    </location>
</feature>
<feature type="coiled-coil region" evidence="1">
    <location>
        <begin position="399"/>
        <end position="447"/>
    </location>
</feature>
<evidence type="ECO:0000256" key="2">
    <source>
        <dbReference type="SAM" id="MobiDB-lite"/>
    </source>
</evidence>
<feature type="compositionally biased region" description="Polar residues" evidence="2">
    <location>
        <begin position="484"/>
        <end position="516"/>
    </location>
</feature>
<dbReference type="EMBL" id="CAJJDM010000071">
    <property type="protein sequence ID" value="CAD8082762.1"/>
    <property type="molecule type" value="Genomic_DNA"/>
</dbReference>
<comment type="caution">
    <text evidence="3">The sequence shown here is derived from an EMBL/GenBank/DDBJ whole genome shotgun (WGS) entry which is preliminary data.</text>
</comment>
<evidence type="ECO:0000256" key="1">
    <source>
        <dbReference type="SAM" id="Coils"/>
    </source>
</evidence>
<name>A0A8S1MTP9_PARPR</name>
<evidence type="ECO:0000313" key="4">
    <source>
        <dbReference type="Proteomes" id="UP000688137"/>
    </source>
</evidence>
<organism evidence="3 4">
    <name type="scientific">Paramecium primaurelia</name>
    <dbReference type="NCBI Taxonomy" id="5886"/>
    <lineage>
        <taxon>Eukaryota</taxon>
        <taxon>Sar</taxon>
        <taxon>Alveolata</taxon>
        <taxon>Ciliophora</taxon>
        <taxon>Intramacronucleata</taxon>
        <taxon>Oligohymenophorea</taxon>
        <taxon>Peniculida</taxon>
        <taxon>Parameciidae</taxon>
        <taxon>Paramecium</taxon>
    </lineage>
</organism>
<reference evidence="3" key="1">
    <citation type="submission" date="2021-01" db="EMBL/GenBank/DDBJ databases">
        <authorList>
            <consortium name="Genoscope - CEA"/>
            <person name="William W."/>
        </authorList>
    </citation>
    <scope>NUCLEOTIDE SEQUENCE</scope>
</reference>
<protein>
    <submittedName>
        <fullName evidence="3">Uncharacterized protein</fullName>
    </submittedName>
</protein>